<dbReference type="Gene3D" id="1.10.443.10">
    <property type="entry name" value="Intergrase catalytic core"/>
    <property type="match status" value="1"/>
</dbReference>
<proteinExistence type="inferred from homology"/>
<protein>
    <submittedName>
        <fullName evidence="6">Prophage CP4-57 integrase</fullName>
    </submittedName>
</protein>
<reference evidence="6" key="1">
    <citation type="submission" date="2019-12" db="EMBL/GenBank/DDBJ databases">
        <authorList>
            <person name="Cremers G."/>
        </authorList>
    </citation>
    <scope>NUCLEOTIDE SEQUENCE</scope>
    <source>
        <strain evidence="6">Mbul1</strain>
    </source>
</reference>
<dbReference type="InterPro" id="IPR038488">
    <property type="entry name" value="Integrase_DNA-bd_sf"/>
</dbReference>
<feature type="domain" description="Tyr recombinase" evidence="5">
    <location>
        <begin position="208"/>
        <end position="380"/>
    </location>
</feature>
<dbReference type="AlphaFoldDB" id="A0A679IT50"/>
<dbReference type="Gene3D" id="1.10.150.130">
    <property type="match status" value="1"/>
</dbReference>
<dbReference type="PANTHER" id="PTHR30629:SF2">
    <property type="entry name" value="PROPHAGE INTEGRASE INTS-RELATED"/>
    <property type="match status" value="1"/>
</dbReference>
<dbReference type="InterPro" id="IPR025166">
    <property type="entry name" value="Integrase_DNA_bind_dom"/>
</dbReference>
<dbReference type="PROSITE" id="PS51898">
    <property type="entry name" value="TYR_RECOMBINASE"/>
    <property type="match status" value="1"/>
</dbReference>
<evidence type="ECO:0000259" key="5">
    <source>
        <dbReference type="PROSITE" id="PS51898"/>
    </source>
</evidence>
<dbReference type="InterPro" id="IPR050808">
    <property type="entry name" value="Phage_Integrase"/>
</dbReference>
<dbReference type="PANTHER" id="PTHR30629">
    <property type="entry name" value="PROPHAGE INTEGRASE"/>
    <property type="match status" value="1"/>
</dbReference>
<dbReference type="InterPro" id="IPR013762">
    <property type="entry name" value="Integrase-like_cat_sf"/>
</dbReference>
<dbReference type="Pfam" id="PF00589">
    <property type="entry name" value="Phage_integrase"/>
    <property type="match status" value="1"/>
</dbReference>
<evidence type="ECO:0000313" key="6">
    <source>
        <dbReference type="EMBL" id="CAA2102054.1"/>
    </source>
</evidence>
<dbReference type="SUPFAM" id="SSF56349">
    <property type="entry name" value="DNA breaking-rejoining enzymes"/>
    <property type="match status" value="1"/>
</dbReference>
<dbReference type="EMBL" id="LR743504">
    <property type="protein sequence ID" value="CAA2102054.1"/>
    <property type="molecule type" value="Genomic_DNA"/>
</dbReference>
<dbReference type="GO" id="GO:0006310">
    <property type="term" value="P:DNA recombination"/>
    <property type="evidence" value="ECO:0007669"/>
    <property type="project" value="UniProtKB-KW"/>
</dbReference>
<dbReference type="InterPro" id="IPR011010">
    <property type="entry name" value="DNA_brk_join_enz"/>
</dbReference>
<evidence type="ECO:0000256" key="4">
    <source>
        <dbReference type="ARBA" id="ARBA00023172"/>
    </source>
</evidence>
<sequence>MARLVNKLNALTVGRMTTPGTYSDGDGLYLVVDPGGARRWEMKFRQNSKQREMGLGSVKVASLVEARRKRDDIRRLIAEGRDPIAEKRKPDPATAKAVTFGGFADELLPEIAKGFRNEKHKAQWTSTINTYAASLRAKPVADITTDDVLGVLRPIWDDKSETASRVRGRIERILDAAKAKGLRTGENPARWRGHLDHLLSKRRRLTRGHHAALPFEDVPAFVASLRERTAVAASALEFTILTAARVGETLGCQWSEIDRTTKVWTVPASRMKAGIVHRVPLGKRALEIIDRMALLRRGDYVFPTFRADKAMSDMALSALLKRMGVKATTHGFRSSFRDWACDATTFPREVAEAALAHAVGDATEAAYRRSDALDKRRELMNAWDAYVSSESPP</sequence>
<dbReference type="InterPro" id="IPR002104">
    <property type="entry name" value="Integrase_catalytic"/>
</dbReference>
<organism evidence="6">
    <name type="scientific">Methylobacterium bullatum</name>
    <dbReference type="NCBI Taxonomy" id="570505"/>
    <lineage>
        <taxon>Bacteria</taxon>
        <taxon>Pseudomonadati</taxon>
        <taxon>Pseudomonadota</taxon>
        <taxon>Alphaproteobacteria</taxon>
        <taxon>Hyphomicrobiales</taxon>
        <taxon>Methylobacteriaceae</taxon>
        <taxon>Methylobacterium</taxon>
    </lineage>
</organism>
<keyword evidence="4" id="KW-0233">DNA recombination</keyword>
<comment type="similarity">
    <text evidence="1">Belongs to the 'phage' integrase family.</text>
</comment>
<dbReference type="GO" id="GO:0003677">
    <property type="term" value="F:DNA binding"/>
    <property type="evidence" value="ECO:0007669"/>
    <property type="project" value="UniProtKB-KW"/>
</dbReference>
<dbReference type="Pfam" id="PF13356">
    <property type="entry name" value="Arm-DNA-bind_3"/>
    <property type="match status" value="1"/>
</dbReference>
<evidence type="ECO:0000256" key="1">
    <source>
        <dbReference type="ARBA" id="ARBA00008857"/>
    </source>
</evidence>
<keyword evidence="3" id="KW-0238">DNA-binding</keyword>
<evidence type="ECO:0000256" key="2">
    <source>
        <dbReference type="ARBA" id="ARBA00022908"/>
    </source>
</evidence>
<dbReference type="Pfam" id="PF22022">
    <property type="entry name" value="Phage_int_M"/>
    <property type="match status" value="1"/>
</dbReference>
<dbReference type="CDD" id="cd00801">
    <property type="entry name" value="INT_P4_C"/>
    <property type="match status" value="1"/>
</dbReference>
<name>A0A679IT50_9HYPH</name>
<evidence type="ECO:0000256" key="3">
    <source>
        <dbReference type="ARBA" id="ARBA00023125"/>
    </source>
</evidence>
<dbReference type="Gene3D" id="3.30.160.390">
    <property type="entry name" value="Integrase, DNA-binding domain"/>
    <property type="match status" value="1"/>
</dbReference>
<dbReference type="InterPro" id="IPR010998">
    <property type="entry name" value="Integrase_recombinase_N"/>
</dbReference>
<gene>
    <name evidence="6" type="primary">intA_1</name>
    <name evidence="6" type="ORF">MBUL_01490</name>
</gene>
<keyword evidence="2" id="KW-0229">DNA integration</keyword>
<dbReference type="GO" id="GO:0015074">
    <property type="term" value="P:DNA integration"/>
    <property type="evidence" value="ECO:0007669"/>
    <property type="project" value="UniProtKB-KW"/>
</dbReference>
<accession>A0A679IT50</accession>
<dbReference type="InterPro" id="IPR053876">
    <property type="entry name" value="Phage_int_M"/>
</dbReference>